<keyword evidence="6 7" id="KW-0472">Membrane</keyword>
<feature type="transmembrane region" description="Helical" evidence="7">
    <location>
        <begin position="81"/>
        <end position="101"/>
    </location>
</feature>
<proteinExistence type="predicted"/>
<feature type="transmembrane region" description="Helical" evidence="7">
    <location>
        <begin position="48"/>
        <end position="69"/>
    </location>
</feature>
<protein>
    <submittedName>
        <fullName evidence="9">MFS transporter</fullName>
    </submittedName>
</protein>
<keyword evidence="10" id="KW-1185">Reference proteome</keyword>
<dbReference type="PANTHER" id="PTHR43266">
    <property type="entry name" value="MACROLIDE-EFFLUX PROTEIN"/>
    <property type="match status" value="1"/>
</dbReference>
<feature type="domain" description="Major facilitator superfamily (MFS) profile" evidence="8">
    <location>
        <begin position="221"/>
        <end position="422"/>
    </location>
</feature>
<organism evidence="9 10">
    <name type="scientific">Ornithinibacillus xuwenensis</name>
    <dbReference type="NCBI Taxonomy" id="3144668"/>
    <lineage>
        <taxon>Bacteria</taxon>
        <taxon>Bacillati</taxon>
        <taxon>Bacillota</taxon>
        <taxon>Bacilli</taxon>
        <taxon>Bacillales</taxon>
        <taxon>Bacillaceae</taxon>
        <taxon>Ornithinibacillus</taxon>
    </lineage>
</organism>
<dbReference type="InterPro" id="IPR036259">
    <property type="entry name" value="MFS_trans_sf"/>
</dbReference>
<dbReference type="PROSITE" id="PS50850">
    <property type="entry name" value="MFS"/>
    <property type="match status" value="2"/>
</dbReference>
<evidence type="ECO:0000256" key="6">
    <source>
        <dbReference type="ARBA" id="ARBA00023136"/>
    </source>
</evidence>
<evidence type="ECO:0000256" key="1">
    <source>
        <dbReference type="ARBA" id="ARBA00004651"/>
    </source>
</evidence>
<dbReference type="CDD" id="cd06173">
    <property type="entry name" value="MFS_MefA_like"/>
    <property type="match status" value="1"/>
</dbReference>
<dbReference type="InterPro" id="IPR011701">
    <property type="entry name" value="MFS"/>
</dbReference>
<feature type="transmembrane region" description="Helical" evidence="7">
    <location>
        <begin position="317"/>
        <end position="339"/>
    </location>
</feature>
<keyword evidence="3" id="KW-1003">Cell membrane</keyword>
<sequence>MVKANENIMENWKRNSILFLGSQMISLFGSSLVQYAIMWYVVLNSQSGIMMTVYILCGFIPTFILSPFAGVWADRFNRKKLIIISDTSIAAATFILALVFLMGYDSFWLMFVVAAVRALGTGVQTPAVGAILPQFVPEDKLTKVNGANGSIQALVMLLAPMASGALLGLASIEIIFFIDVITAAIAILILIVFLHIPSHKKASTNETISYFDDLKKGFQYINNHRFLKKFFLFFSLFFILAAAPSFLTPLQVARSFGDDVWRLTAIEVAFSIGMIIGGFVIASWGGFKNKIYTMTLASFMFGILTVGLGTIPHFGMYLALMGITGVTMPLFSTPSTTLLQEKVAPDFLGRVFGVVGMISTSMMPLGMLIFGPIADVIAIEWLLIGTGIFMFIAGFFLIGSKVLVNAGRPLDVDRGEANEHYN</sequence>
<evidence type="ECO:0000256" key="4">
    <source>
        <dbReference type="ARBA" id="ARBA00022692"/>
    </source>
</evidence>
<evidence type="ECO:0000313" key="10">
    <source>
        <dbReference type="Proteomes" id="UP001444625"/>
    </source>
</evidence>
<feature type="transmembrane region" description="Helical" evidence="7">
    <location>
        <begin position="17"/>
        <end position="42"/>
    </location>
</feature>
<dbReference type="RefSeq" id="WP_345824993.1">
    <property type="nucleotide sequence ID" value="NZ_JBDIML010000003.1"/>
</dbReference>
<evidence type="ECO:0000256" key="2">
    <source>
        <dbReference type="ARBA" id="ARBA00022448"/>
    </source>
</evidence>
<dbReference type="InterPro" id="IPR020846">
    <property type="entry name" value="MFS_dom"/>
</dbReference>
<comment type="subcellular location">
    <subcellularLocation>
        <location evidence="1">Cell membrane</location>
        <topology evidence="1">Multi-pass membrane protein</topology>
    </subcellularLocation>
</comment>
<dbReference type="PANTHER" id="PTHR43266:SF10">
    <property type="entry name" value="BACILYSIN EXPORTER BACE-RELATED"/>
    <property type="match status" value="1"/>
</dbReference>
<feature type="transmembrane region" description="Helical" evidence="7">
    <location>
        <begin position="376"/>
        <end position="398"/>
    </location>
</feature>
<evidence type="ECO:0000256" key="7">
    <source>
        <dbReference type="SAM" id="Phobius"/>
    </source>
</evidence>
<feature type="transmembrane region" description="Helical" evidence="7">
    <location>
        <begin position="351"/>
        <end position="370"/>
    </location>
</feature>
<feature type="transmembrane region" description="Helical" evidence="7">
    <location>
        <begin position="291"/>
        <end position="311"/>
    </location>
</feature>
<keyword evidence="5 7" id="KW-1133">Transmembrane helix</keyword>
<evidence type="ECO:0000256" key="5">
    <source>
        <dbReference type="ARBA" id="ARBA00022989"/>
    </source>
</evidence>
<evidence type="ECO:0000259" key="8">
    <source>
        <dbReference type="PROSITE" id="PS50850"/>
    </source>
</evidence>
<feature type="domain" description="Major facilitator superfamily (MFS) profile" evidence="8">
    <location>
        <begin position="1"/>
        <end position="198"/>
    </location>
</feature>
<dbReference type="Gene3D" id="1.20.1250.20">
    <property type="entry name" value="MFS general substrate transporter like domains"/>
    <property type="match status" value="1"/>
</dbReference>
<feature type="transmembrane region" description="Helical" evidence="7">
    <location>
        <begin position="176"/>
        <end position="196"/>
    </location>
</feature>
<evidence type="ECO:0000313" key="9">
    <source>
        <dbReference type="EMBL" id="MEN2767519.1"/>
    </source>
</evidence>
<feature type="transmembrane region" description="Helical" evidence="7">
    <location>
        <begin position="107"/>
        <end position="132"/>
    </location>
</feature>
<dbReference type="SUPFAM" id="SSF103473">
    <property type="entry name" value="MFS general substrate transporter"/>
    <property type="match status" value="1"/>
</dbReference>
<keyword evidence="2" id="KW-0813">Transport</keyword>
<dbReference type="Pfam" id="PF07690">
    <property type="entry name" value="MFS_1"/>
    <property type="match status" value="1"/>
</dbReference>
<gene>
    <name evidence="9" type="ORF">ABC228_09995</name>
</gene>
<feature type="transmembrane region" description="Helical" evidence="7">
    <location>
        <begin position="153"/>
        <end position="170"/>
    </location>
</feature>
<keyword evidence="4 7" id="KW-0812">Transmembrane</keyword>
<comment type="caution">
    <text evidence="9">The sequence shown here is derived from an EMBL/GenBank/DDBJ whole genome shotgun (WGS) entry which is preliminary data.</text>
</comment>
<accession>A0ABU9XGY6</accession>
<dbReference type="EMBL" id="JBDIML010000003">
    <property type="protein sequence ID" value="MEN2767519.1"/>
    <property type="molecule type" value="Genomic_DNA"/>
</dbReference>
<feature type="transmembrane region" description="Helical" evidence="7">
    <location>
        <begin position="260"/>
        <end position="284"/>
    </location>
</feature>
<feature type="transmembrane region" description="Helical" evidence="7">
    <location>
        <begin position="230"/>
        <end position="248"/>
    </location>
</feature>
<evidence type="ECO:0000256" key="3">
    <source>
        <dbReference type="ARBA" id="ARBA00022475"/>
    </source>
</evidence>
<name>A0ABU9XGY6_9BACI</name>
<reference evidence="9 10" key="1">
    <citation type="submission" date="2024-05" db="EMBL/GenBank/DDBJ databases">
        <authorList>
            <person name="Haq I."/>
            <person name="Ullah Z."/>
            <person name="Ahmad R."/>
            <person name="Li M."/>
            <person name="Tong Y."/>
        </authorList>
    </citation>
    <scope>NUCLEOTIDE SEQUENCE [LARGE SCALE GENOMIC DNA]</scope>
    <source>
        <strain evidence="9 10">16A2E</strain>
    </source>
</reference>
<dbReference type="Proteomes" id="UP001444625">
    <property type="component" value="Unassembled WGS sequence"/>
</dbReference>